<dbReference type="Pfam" id="PF01755">
    <property type="entry name" value="Glyco_transf_25"/>
    <property type="match status" value="1"/>
</dbReference>
<dbReference type="CDD" id="cd06532">
    <property type="entry name" value="Glyco_transf_25"/>
    <property type="match status" value="1"/>
</dbReference>
<evidence type="ECO:0000313" key="3">
    <source>
        <dbReference type="Proteomes" id="UP000294395"/>
    </source>
</evidence>
<protein>
    <submittedName>
        <fullName evidence="2">Glycosyl transferase</fullName>
    </submittedName>
</protein>
<dbReference type="GO" id="GO:0016740">
    <property type="term" value="F:transferase activity"/>
    <property type="evidence" value="ECO:0007669"/>
    <property type="project" value="UniProtKB-KW"/>
</dbReference>
<feature type="domain" description="Glycosyl transferase family 25" evidence="1">
    <location>
        <begin position="2"/>
        <end position="177"/>
    </location>
</feature>
<dbReference type="RefSeq" id="WP_134251528.1">
    <property type="nucleotide sequence ID" value="NZ_CP038009.1"/>
</dbReference>
<keyword evidence="2" id="KW-0808">Transferase</keyword>
<dbReference type="AlphaFoldDB" id="A0A4P7B346"/>
<accession>A0A4P7B346</accession>
<dbReference type="EMBL" id="CP038009">
    <property type="protein sequence ID" value="QBQ15288.1"/>
    <property type="molecule type" value="Genomic_DNA"/>
</dbReference>
<dbReference type="Proteomes" id="UP000294395">
    <property type="component" value="Chromosome"/>
</dbReference>
<name>A0A4P7B346_ACIHA</name>
<organism evidence="2 3">
    <name type="scientific">Acinetobacter haemolyticus</name>
    <dbReference type="NCBI Taxonomy" id="29430"/>
    <lineage>
        <taxon>Bacteria</taxon>
        <taxon>Pseudomonadati</taxon>
        <taxon>Pseudomonadota</taxon>
        <taxon>Gammaproteobacteria</taxon>
        <taxon>Moraxellales</taxon>
        <taxon>Moraxellaceae</taxon>
        <taxon>Acinetobacter</taxon>
    </lineage>
</organism>
<dbReference type="InterPro" id="IPR002654">
    <property type="entry name" value="Glyco_trans_25"/>
</dbReference>
<proteinExistence type="predicted"/>
<evidence type="ECO:0000259" key="1">
    <source>
        <dbReference type="Pfam" id="PF01755"/>
    </source>
</evidence>
<sequence length="258" mass="30180">MKKFVISLSSAHERRAHISSQFVNQGIDFSFFDAITPDIAERDAKKMNLRVSESHLAKGELACFMSHVHLWQKIVDENMPYMAIFEDDIHLGQNADFFLNQSDWIESDWYLVKLEAFTPKVILGGVCKEFRNEGRNIYKLVGENLGTAGYILSLAGAKFLLNEIRNVEYLFPLDNFMFEYIVKNKNFAMFQMQPAFCIQDTILNYRSVNIQFRSQLTPERKKRMRANKAQGIQKIFVEFSRILNQLKIIFFARRVTYK</sequence>
<evidence type="ECO:0000313" key="2">
    <source>
        <dbReference type="EMBL" id="QBQ15288.1"/>
    </source>
</evidence>
<reference evidence="2 3" key="1">
    <citation type="submission" date="2019-03" db="EMBL/GenBank/DDBJ databases">
        <title>Complete genome sequence of two outbreak-associated Acinetobacter haemolyticus strains.</title>
        <authorList>
            <person name="Bai L."/>
            <person name="Zhang S.-C."/>
            <person name="Deng Y."/>
            <person name="Song C.-C."/>
            <person name="Kang G.-B."/>
            <person name="Dong Y."/>
            <person name="Wang Y."/>
            <person name="Gao F."/>
            <person name="Huang H."/>
        </authorList>
    </citation>
    <scope>NUCLEOTIDE SEQUENCE [LARGE SCALE GENOMIC DNA]</scope>
    <source>
        <strain evidence="2 3">TJR01</strain>
    </source>
</reference>
<gene>
    <name evidence="2" type="ORF">AHTJR_02890</name>
</gene>